<evidence type="ECO:0000313" key="5">
    <source>
        <dbReference type="EMBL" id="CCE83755.1"/>
    </source>
</evidence>
<evidence type="ECO:0000256" key="3">
    <source>
        <dbReference type="ARBA" id="ARBA00046278"/>
    </source>
</evidence>
<dbReference type="EMBL" id="FO082048">
    <property type="protein sequence ID" value="CCE84786.1"/>
    <property type="molecule type" value="Genomic_DNA"/>
</dbReference>
<dbReference type="NCBIfam" id="TIGR00231">
    <property type="entry name" value="small_GTP"/>
    <property type="match status" value="1"/>
</dbReference>
<dbReference type="FunCoup" id="G8Y8J1">
    <property type="interactions" value="790"/>
</dbReference>
<feature type="region of interest" description="Disordered" evidence="4">
    <location>
        <begin position="180"/>
        <end position="208"/>
    </location>
</feature>
<dbReference type="HOGENOM" id="CLU_041217_10_2_1"/>
<dbReference type="InterPro" id="IPR005225">
    <property type="entry name" value="Small_GTP-bd"/>
</dbReference>
<dbReference type="Proteomes" id="UP000005222">
    <property type="component" value="Chromosome K"/>
</dbReference>
<dbReference type="PROSITE" id="PS51419">
    <property type="entry name" value="RAB"/>
    <property type="match status" value="1"/>
</dbReference>
<reference evidence="5" key="1">
    <citation type="submission" date="2011-10" db="EMBL/GenBank/DDBJ databases">
        <authorList>
            <person name="Genoscope - CEA"/>
        </authorList>
    </citation>
    <scope>NUCLEOTIDE SEQUENCE</scope>
</reference>
<dbReference type="PRINTS" id="PR00449">
    <property type="entry name" value="RASTRNSFRMNG"/>
</dbReference>
<dbReference type="PROSITE" id="PS51421">
    <property type="entry name" value="RAS"/>
    <property type="match status" value="1"/>
</dbReference>
<dbReference type="SUPFAM" id="SSF52540">
    <property type="entry name" value="P-loop containing nucleoside triphosphate hydrolases"/>
    <property type="match status" value="1"/>
</dbReference>
<feature type="compositionally biased region" description="Polar residues" evidence="4">
    <location>
        <begin position="181"/>
        <end position="193"/>
    </location>
</feature>
<dbReference type="GO" id="GO:0005525">
    <property type="term" value="F:GTP binding"/>
    <property type="evidence" value="ECO:0007669"/>
    <property type="project" value="UniProtKB-KW"/>
</dbReference>
<name>G8Y8J1_PICSO</name>
<sequence length="208" mass="23414">MSSAEKTSVLRKYKIVFLGDQSAVGKTSLITRFMYDTFDDQYAATIGIDFLSKTMYLEDNKTIRLQLWDTAGQERFRSLIPSYIRDSHVAVVCYDITNRKSFQNLHKWIQDVKSERGEDVIIVIVGNKLDLNARRQVTSEEGEEYAKSVGASFSIETSTKANHNVKLLFKKIASSLPEFESTAQNNSSQSETVEINVEPSAPESSSCC</sequence>
<dbReference type="PROSITE" id="PS51420">
    <property type="entry name" value="RHO"/>
    <property type="match status" value="1"/>
</dbReference>
<dbReference type="AlphaFoldDB" id="G8Y8J1"/>
<dbReference type="SMART" id="SM00174">
    <property type="entry name" value="RHO"/>
    <property type="match status" value="1"/>
</dbReference>
<dbReference type="SMART" id="SM00176">
    <property type="entry name" value="RAN"/>
    <property type="match status" value="1"/>
</dbReference>
<dbReference type="PANTHER" id="PTHR47977">
    <property type="entry name" value="RAS-RELATED PROTEIN RAB"/>
    <property type="match status" value="1"/>
</dbReference>
<dbReference type="FunFam" id="3.40.50.300:FF:000823">
    <property type="entry name" value="Small GTPase RAB, putative"/>
    <property type="match status" value="1"/>
</dbReference>
<dbReference type="Pfam" id="PF00071">
    <property type="entry name" value="Ras"/>
    <property type="match status" value="1"/>
</dbReference>
<dbReference type="EMBL" id="FO082049">
    <property type="protein sequence ID" value="CCE83755.1"/>
    <property type="molecule type" value="Genomic_DNA"/>
</dbReference>
<dbReference type="Gene3D" id="3.40.50.300">
    <property type="entry name" value="P-loop containing nucleotide triphosphate hydrolases"/>
    <property type="match status" value="1"/>
</dbReference>
<dbReference type="SMART" id="SM00173">
    <property type="entry name" value="RAS"/>
    <property type="match status" value="1"/>
</dbReference>
<proteinExistence type="predicted"/>
<evidence type="ECO:0000256" key="2">
    <source>
        <dbReference type="ARBA" id="ARBA00023134"/>
    </source>
</evidence>
<evidence type="ECO:0000256" key="1">
    <source>
        <dbReference type="ARBA" id="ARBA00022741"/>
    </source>
</evidence>
<gene>
    <name evidence="5" type="primary">Piso0_004342</name>
    <name evidence="5" type="ORF">GNLVRS01_PISO0K14772g</name>
    <name evidence="6" type="ORF">GNLVRS01_PISO0L14773g</name>
</gene>
<dbReference type="SMART" id="SM00175">
    <property type="entry name" value="RAB"/>
    <property type="match status" value="1"/>
</dbReference>
<keyword evidence="1" id="KW-0547">Nucleotide-binding</keyword>
<keyword evidence="7" id="KW-1185">Reference proteome</keyword>
<reference evidence="7" key="2">
    <citation type="journal article" date="2012" name="G3 (Bethesda)">
        <title>Pichia sorbitophila, an interspecies yeast hybrid reveals early steps of genome resolution following polyploidization.</title>
        <authorList>
            <person name="Leh Louis V."/>
            <person name="Despons L."/>
            <person name="Friedrich A."/>
            <person name="Martin T."/>
            <person name="Durrens P."/>
            <person name="Casaregola S."/>
            <person name="Neuveglise C."/>
            <person name="Fairhead C."/>
            <person name="Marck C."/>
            <person name="Cruz J.A."/>
            <person name="Straub M.L."/>
            <person name="Kugler V."/>
            <person name="Sacerdot C."/>
            <person name="Uzunov Z."/>
            <person name="Thierry A."/>
            <person name="Weiss S."/>
            <person name="Bleykasten C."/>
            <person name="De Montigny J."/>
            <person name="Jacques N."/>
            <person name="Jung P."/>
            <person name="Lemaire M."/>
            <person name="Mallet S."/>
            <person name="Morel G."/>
            <person name="Richard G.F."/>
            <person name="Sarkar A."/>
            <person name="Savel G."/>
            <person name="Schacherer J."/>
            <person name="Seret M.L."/>
            <person name="Talla E."/>
            <person name="Samson G."/>
            <person name="Jubin C."/>
            <person name="Poulain J."/>
            <person name="Vacherie B."/>
            <person name="Barbe V."/>
            <person name="Pelletier E."/>
            <person name="Sherman D.J."/>
            <person name="Westhof E."/>
            <person name="Weissenbach J."/>
            <person name="Baret P.V."/>
            <person name="Wincker P."/>
            <person name="Gaillardin C."/>
            <person name="Dujon B."/>
            <person name="Souciet J.L."/>
        </authorList>
    </citation>
    <scope>NUCLEOTIDE SEQUENCE [LARGE SCALE GENOMIC DNA]</scope>
    <source>
        <strain evidence="7">ATCC MYA-4447 / BCRC 22081 / CBS 7064 / NBRC 10061 / NRRL Y-12695</strain>
    </source>
</reference>
<dbReference type="InterPro" id="IPR050227">
    <property type="entry name" value="Rab"/>
</dbReference>
<dbReference type="InterPro" id="IPR001806">
    <property type="entry name" value="Small_GTPase"/>
</dbReference>
<dbReference type="CDD" id="cd01861">
    <property type="entry name" value="Rab6"/>
    <property type="match status" value="1"/>
</dbReference>
<evidence type="ECO:0000313" key="7">
    <source>
        <dbReference type="Proteomes" id="UP000005222"/>
    </source>
</evidence>
<evidence type="ECO:0000313" key="6">
    <source>
        <dbReference type="EMBL" id="CCE84786.1"/>
    </source>
</evidence>
<protein>
    <submittedName>
        <fullName evidence="5">Piso0_004342 protein</fullName>
    </submittedName>
</protein>
<evidence type="ECO:0000256" key="4">
    <source>
        <dbReference type="SAM" id="MobiDB-lite"/>
    </source>
</evidence>
<dbReference type="GO" id="GO:0012505">
    <property type="term" value="C:endomembrane system"/>
    <property type="evidence" value="ECO:0007669"/>
    <property type="project" value="UniProtKB-SubCell"/>
</dbReference>
<dbReference type="Proteomes" id="UP000005222">
    <property type="component" value="Chromosome L"/>
</dbReference>
<dbReference type="InParanoid" id="G8Y8J1"/>
<dbReference type="eggNOG" id="KOG0094">
    <property type="taxonomic scope" value="Eukaryota"/>
</dbReference>
<dbReference type="STRING" id="559304.G8Y8J1"/>
<dbReference type="InterPro" id="IPR027417">
    <property type="entry name" value="P-loop_NTPase"/>
</dbReference>
<dbReference type="OrthoDB" id="9989112at2759"/>
<keyword evidence="2" id="KW-0342">GTP-binding</keyword>
<dbReference type="GO" id="GO:0003924">
    <property type="term" value="F:GTPase activity"/>
    <property type="evidence" value="ECO:0007669"/>
    <property type="project" value="InterPro"/>
</dbReference>
<comment type="subcellular location">
    <subcellularLocation>
        <location evidence="3">Endomembrane system</location>
        <topology evidence="3">Lipid-anchor</topology>
        <orientation evidence="3">Cytoplasmic side</orientation>
    </subcellularLocation>
</comment>
<organism evidence="5 7">
    <name type="scientific">Pichia sorbitophila (strain ATCC MYA-4447 / BCRC 22081 / CBS 7064 / NBRC 10061 / NRRL Y-12695)</name>
    <name type="common">Hybrid yeast</name>
    <dbReference type="NCBI Taxonomy" id="559304"/>
    <lineage>
        <taxon>Eukaryota</taxon>
        <taxon>Fungi</taxon>
        <taxon>Dikarya</taxon>
        <taxon>Ascomycota</taxon>
        <taxon>Saccharomycotina</taxon>
        <taxon>Pichiomycetes</taxon>
        <taxon>Debaryomycetaceae</taxon>
        <taxon>Millerozyma</taxon>
    </lineage>
</organism>
<accession>G8Y8J1</accession>